<feature type="transmembrane region" description="Helical" evidence="1">
    <location>
        <begin position="39"/>
        <end position="60"/>
    </location>
</feature>
<proteinExistence type="predicted"/>
<evidence type="ECO:0000313" key="2">
    <source>
        <dbReference type="EMBL" id="MBU5592982.1"/>
    </source>
</evidence>
<evidence type="ECO:0000256" key="1">
    <source>
        <dbReference type="SAM" id="Phobius"/>
    </source>
</evidence>
<comment type="caution">
    <text evidence="2">The sequence shown here is derived from an EMBL/GenBank/DDBJ whole genome shotgun (WGS) entry which is preliminary data.</text>
</comment>
<feature type="transmembrane region" description="Helical" evidence="1">
    <location>
        <begin position="67"/>
        <end position="95"/>
    </location>
</feature>
<feature type="transmembrane region" description="Helical" evidence="1">
    <location>
        <begin position="7"/>
        <end position="27"/>
    </location>
</feature>
<accession>A0ABS6F389</accession>
<protein>
    <submittedName>
        <fullName evidence="2">Uncharacterized protein</fullName>
    </submittedName>
</protein>
<organism evidence="2 3">
    <name type="scientific">Clostridium simiarum</name>
    <dbReference type="NCBI Taxonomy" id="2841506"/>
    <lineage>
        <taxon>Bacteria</taxon>
        <taxon>Bacillati</taxon>
        <taxon>Bacillota</taxon>
        <taxon>Clostridia</taxon>
        <taxon>Eubacteriales</taxon>
        <taxon>Clostridiaceae</taxon>
        <taxon>Clostridium</taxon>
    </lineage>
</organism>
<gene>
    <name evidence="2" type="ORF">KQI89_14620</name>
</gene>
<keyword evidence="3" id="KW-1185">Reference proteome</keyword>
<evidence type="ECO:0000313" key="3">
    <source>
        <dbReference type="Proteomes" id="UP000736583"/>
    </source>
</evidence>
<dbReference type="EMBL" id="JAHLQL010000006">
    <property type="protein sequence ID" value="MBU5592982.1"/>
    <property type="molecule type" value="Genomic_DNA"/>
</dbReference>
<name>A0ABS6F389_9CLOT</name>
<keyword evidence="1" id="KW-0812">Transmembrane</keyword>
<dbReference type="Proteomes" id="UP000736583">
    <property type="component" value="Unassembled WGS sequence"/>
</dbReference>
<reference evidence="2 3" key="1">
    <citation type="submission" date="2021-06" db="EMBL/GenBank/DDBJ databases">
        <authorList>
            <person name="Sun Q."/>
            <person name="Li D."/>
        </authorList>
    </citation>
    <scope>NUCLEOTIDE SEQUENCE [LARGE SCALE GENOMIC DNA]</scope>
    <source>
        <strain evidence="2 3">MSJ-4</strain>
    </source>
</reference>
<sequence>MNKKITPLSVISFILIFIPWTIVFIRQNSWALESPVAEITIAIYSIFIIAAFIFSLVLYAKKKQRDILASIAVIVNGIYAAGASLFICISIPNWIK</sequence>
<keyword evidence="1" id="KW-1133">Transmembrane helix</keyword>
<dbReference type="RefSeq" id="WP_216457674.1">
    <property type="nucleotide sequence ID" value="NZ_JAHLQL010000006.1"/>
</dbReference>
<keyword evidence="1" id="KW-0472">Membrane</keyword>